<dbReference type="EMBL" id="CP119325">
    <property type="protein sequence ID" value="WEK30412.1"/>
    <property type="molecule type" value="Genomic_DNA"/>
</dbReference>
<protein>
    <submittedName>
        <fullName evidence="1">Uncharacterized protein</fullName>
    </submittedName>
</protein>
<proteinExistence type="predicted"/>
<dbReference type="Proteomes" id="UP001216329">
    <property type="component" value="Chromosome"/>
</dbReference>
<dbReference type="Pfam" id="PF12305">
    <property type="entry name" value="DUF3630"/>
    <property type="match status" value="1"/>
</dbReference>
<name>A0AAJ6BBP2_9PSED</name>
<dbReference type="AlphaFoldDB" id="A0AAJ6BBP2"/>
<sequence>MLEIEVSTDADQRLFEQLACTLETGLGGRWTQRLDGLDERYWDLQVETQIITLHLQHYLGICVLIPSGCEHLAARVRQLLGGQESRQR</sequence>
<dbReference type="InterPro" id="IPR022080">
    <property type="entry name" value="DUF3630"/>
</dbReference>
<organism evidence="1 2">
    <name type="scientific">Candidatus Pseudomonas phytovorans</name>
    <dbReference type="NCBI Taxonomy" id="3121377"/>
    <lineage>
        <taxon>Bacteria</taxon>
        <taxon>Pseudomonadati</taxon>
        <taxon>Pseudomonadota</taxon>
        <taxon>Gammaproteobacteria</taxon>
        <taxon>Pseudomonadales</taxon>
        <taxon>Pseudomonadaceae</taxon>
        <taxon>Pseudomonas</taxon>
    </lineage>
</organism>
<accession>A0AAJ6BBP2</accession>
<gene>
    <name evidence="1" type="ORF">P0Y58_26560</name>
</gene>
<evidence type="ECO:0000313" key="1">
    <source>
        <dbReference type="EMBL" id="WEK30412.1"/>
    </source>
</evidence>
<evidence type="ECO:0000313" key="2">
    <source>
        <dbReference type="Proteomes" id="UP001216329"/>
    </source>
</evidence>
<reference evidence="1" key="1">
    <citation type="submission" date="2023-03" db="EMBL/GenBank/DDBJ databases">
        <title>Andean soil-derived lignocellulolytic bacterial consortium as a source of novel taxa and putative plastic-active enzymes.</title>
        <authorList>
            <person name="Diaz-Garcia L."/>
            <person name="Chuvochina M."/>
            <person name="Feuerriegel G."/>
            <person name="Bunk B."/>
            <person name="Sproer C."/>
            <person name="Streit W.R."/>
            <person name="Rodriguez L.M."/>
            <person name="Overmann J."/>
            <person name="Jimenez D.J."/>
        </authorList>
    </citation>
    <scope>NUCLEOTIDE SEQUENCE</scope>
    <source>
        <strain evidence="1">MAG 876</strain>
    </source>
</reference>